<keyword evidence="8 11" id="KW-0472">Membrane</keyword>
<feature type="transmembrane region" description="Helical" evidence="11">
    <location>
        <begin position="147"/>
        <end position="167"/>
    </location>
</feature>
<dbReference type="Proteomes" id="UP001186944">
    <property type="component" value="Unassembled WGS sequence"/>
</dbReference>
<feature type="transmembrane region" description="Helical" evidence="11">
    <location>
        <begin position="576"/>
        <end position="596"/>
    </location>
</feature>
<comment type="subcellular location">
    <subcellularLocation>
        <location evidence="1 9">Membrane</location>
        <topology evidence="1 9">Multi-pass membrane protein</topology>
    </subcellularLocation>
</comment>
<gene>
    <name evidence="12" type="ORF">FSP39_016931</name>
</gene>
<evidence type="ECO:0000256" key="9">
    <source>
        <dbReference type="RuleBase" id="RU003755"/>
    </source>
</evidence>
<feature type="transmembrane region" description="Helical" evidence="11">
    <location>
        <begin position="260"/>
        <end position="278"/>
    </location>
</feature>
<feature type="non-terminal residue" evidence="12">
    <location>
        <position position="1"/>
    </location>
</feature>
<feature type="transmembrane region" description="Helical" evidence="11">
    <location>
        <begin position="106"/>
        <end position="126"/>
    </location>
</feature>
<dbReference type="InterPro" id="IPR000109">
    <property type="entry name" value="POT_fam"/>
</dbReference>
<dbReference type="Pfam" id="PF00854">
    <property type="entry name" value="PTR2"/>
    <property type="match status" value="2"/>
</dbReference>
<evidence type="ECO:0000256" key="11">
    <source>
        <dbReference type="SAM" id="Phobius"/>
    </source>
</evidence>
<evidence type="ECO:0000256" key="7">
    <source>
        <dbReference type="ARBA" id="ARBA00022989"/>
    </source>
</evidence>
<protein>
    <submittedName>
        <fullName evidence="12">Uncharacterized protein</fullName>
    </submittedName>
</protein>
<dbReference type="GO" id="GO:0022857">
    <property type="term" value="F:transmembrane transporter activity"/>
    <property type="evidence" value="ECO:0007669"/>
    <property type="project" value="InterPro"/>
</dbReference>
<organism evidence="12 13">
    <name type="scientific">Pinctada imbricata</name>
    <name type="common">Atlantic pearl-oyster</name>
    <name type="synonym">Pinctada martensii</name>
    <dbReference type="NCBI Taxonomy" id="66713"/>
    <lineage>
        <taxon>Eukaryota</taxon>
        <taxon>Metazoa</taxon>
        <taxon>Spiralia</taxon>
        <taxon>Lophotrochozoa</taxon>
        <taxon>Mollusca</taxon>
        <taxon>Bivalvia</taxon>
        <taxon>Autobranchia</taxon>
        <taxon>Pteriomorphia</taxon>
        <taxon>Pterioida</taxon>
        <taxon>Pterioidea</taxon>
        <taxon>Pteriidae</taxon>
        <taxon>Pinctada</taxon>
    </lineage>
</organism>
<dbReference type="Gene3D" id="1.20.1250.20">
    <property type="entry name" value="MFS general substrate transporter like domains"/>
    <property type="match status" value="2"/>
</dbReference>
<name>A0AA88XDD3_PINIB</name>
<feature type="transmembrane region" description="Helical" evidence="11">
    <location>
        <begin position="179"/>
        <end position="197"/>
    </location>
</feature>
<evidence type="ECO:0000256" key="2">
    <source>
        <dbReference type="ARBA" id="ARBA00005982"/>
    </source>
</evidence>
<dbReference type="PANTHER" id="PTHR11654">
    <property type="entry name" value="OLIGOPEPTIDE TRANSPORTER-RELATED"/>
    <property type="match status" value="1"/>
</dbReference>
<evidence type="ECO:0000256" key="6">
    <source>
        <dbReference type="ARBA" id="ARBA00022927"/>
    </source>
</evidence>
<dbReference type="PROSITE" id="PS01022">
    <property type="entry name" value="PTR2_1"/>
    <property type="match status" value="1"/>
</dbReference>
<feature type="transmembrane region" description="Helical" evidence="11">
    <location>
        <begin position="608"/>
        <end position="632"/>
    </location>
</feature>
<keyword evidence="5" id="KW-0571">Peptide transport</keyword>
<feature type="transmembrane region" description="Helical" evidence="11">
    <location>
        <begin position="547"/>
        <end position="564"/>
    </location>
</feature>
<evidence type="ECO:0000313" key="13">
    <source>
        <dbReference type="Proteomes" id="UP001186944"/>
    </source>
</evidence>
<dbReference type="AlphaFoldDB" id="A0AA88XDD3"/>
<feature type="transmembrane region" description="Helical" evidence="11">
    <location>
        <begin position="81"/>
        <end position="100"/>
    </location>
</feature>
<evidence type="ECO:0000256" key="5">
    <source>
        <dbReference type="ARBA" id="ARBA00022856"/>
    </source>
</evidence>
<evidence type="ECO:0000256" key="10">
    <source>
        <dbReference type="SAM" id="MobiDB-lite"/>
    </source>
</evidence>
<comment type="caution">
    <text evidence="12">The sequence shown here is derived from an EMBL/GenBank/DDBJ whole genome shotgun (WGS) entry which is preliminary data.</text>
</comment>
<dbReference type="InterPro" id="IPR018456">
    <property type="entry name" value="PTR2_symporter_CS"/>
</dbReference>
<keyword evidence="3 9" id="KW-0813">Transport</keyword>
<dbReference type="SUPFAM" id="SSF103473">
    <property type="entry name" value="MFS general substrate transporter"/>
    <property type="match status" value="1"/>
</dbReference>
<dbReference type="CDD" id="cd17347">
    <property type="entry name" value="MFS_SLC15A1_2_like"/>
    <property type="match status" value="1"/>
</dbReference>
<dbReference type="GO" id="GO:0016020">
    <property type="term" value="C:membrane"/>
    <property type="evidence" value="ECO:0007669"/>
    <property type="project" value="UniProtKB-SubCell"/>
</dbReference>
<evidence type="ECO:0000313" key="12">
    <source>
        <dbReference type="EMBL" id="KAK3083214.1"/>
    </source>
</evidence>
<dbReference type="FunFam" id="1.20.1250.20:FF:000049">
    <property type="entry name" value="Solute carrier family 15 member 2"/>
    <property type="match status" value="1"/>
</dbReference>
<feature type="transmembrane region" description="Helical" evidence="11">
    <location>
        <begin position="342"/>
        <end position="364"/>
    </location>
</feature>
<keyword evidence="7 11" id="KW-1133">Transmembrane helix</keyword>
<evidence type="ECO:0000256" key="3">
    <source>
        <dbReference type="ARBA" id="ARBA00022448"/>
    </source>
</evidence>
<feature type="transmembrane region" description="Helical" evidence="11">
    <location>
        <begin position="52"/>
        <end position="74"/>
    </location>
</feature>
<proteinExistence type="inferred from homology"/>
<sequence length="677" mass="76194">NVFARRKDYPYSVFFILGNEFCERFAYYGMRAILVLYLKNWLNFSDDNSTSIFHAFVMLCYFTPLFGAIIADGYIGKFNTIFYISMIYTAGSIVMAATAFPPPEKVGPLIGLLLIGLGTGGIKSCVGPLGADQFRPEQEKERSSFFSAFYFMINMGSLLSMLLTPILRADVHCIKDTCYPLAFGVPAVLMIIATVILRAGKSQYKLVPPTGNLIGRVFRCIILGLKGKIKHRGNSAEKKSHWLYYADSKFEVAFIEDVRILLKVLFMFLPLPLFWALFDQQGSRWTLQAEKMNGDLGIFGRLKPDQMPSLNALFIIVMIPLFEKLIYPCLDKCKIPNRPLQRMVAGMFLCAASFVIAAVLQIYIDMSSFQRISPGTHSFTFSGDCIKSDRISKSFSMKGGEAYRMVVAKNESQVNIHMVLDRRKSPESGMSEISVFMVQNSYSYISAITLIPKSYSGEITDYKGPVIPRDETNGRTFLQFKADLYKIYWRDGQNGSTWQFSNHKVDIGPRSSYTLFLSDLNTNKSIAELFSSTEEGQVSMLWQIPQYMVITMGEILYSITALAFSYSQAPKSMKSVIQAALLMTTAGGSAIVIIVAQVQFFETQVAEFLFFAGLMTVDTVIFMIMSAFYTYYYTSGQGNDGDDKTILVHSEEDSEDIPLRDQNVSQKYVKNDDSKID</sequence>
<evidence type="ECO:0000256" key="8">
    <source>
        <dbReference type="ARBA" id="ARBA00023136"/>
    </source>
</evidence>
<comment type="similarity">
    <text evidence="2 9">Belongs to the major facilitator superfamily. Proton-dependent oligopeptide transporter (POT/PTR) (TC 2.A.17) family.</text>
</comment>
<keyword evidence="4 9" id="KW-0812">Transmembrane</keyword>
<feature type="transmembrane region" description="Helical" evidence="11">
    <location>
        <begin position="310"/>
        <end position="330"/>
    </location>
</feature>
<dbReference type="GO" id="GO:0006857">
    <property type="term" value="P:oligopeptide transport"/>
    <property type="evidence" value="ECO:0007669"/>
    <property type="project" value="InterPro"/>
</dbReference>
<reference evidence="12" key="1">
    <citation type="submission" date="2019-08" db="EMBL/GenBank/DDBJ databases">
        <title>The improved chromosome-level genome for the pearl oyster Pinctada fucata martensii using PacBio sequencing and Hi-C.</title>
        <authorList>
            <person name="Zheng Z."/>
        </authorList>
    </citation>
    <scope>NUCLEOTIDE SEQUENCE</scope>
    <source>
        <strain evidence="12">ZZ-2019</strain>
        <tissue evidence="12">Adductor muscle</tissue>
    </source>
</reference>
<dbReference type="EMBL" id="VSWD01000014">
    <property type="protein sequence ID" value="KAK3083214.1"/>
    <property type="molecule type" value="Genomic_DNA"/>
</dbReference>
<evidence type="ECO:0000256" key="4">
    <source>
        <dbReference type="ARBA" id="ARBA00022692"/>
    </source>
</evidence>
<keyword evidence="6" id="KW-0653">Protein transport</keyword>
<dbReference type="PROSITE" id="PS01023">
    <property type="entry name" value="PTR2_2"/>
    <property type="match status" value="1"/>
</dbReference>
<dbReference type="GO" id="GO:0015031">
    <property type="term" value="P:protein transport"/>
    <property type="evidence" value="ECO:0007669"/>
    <property type="project" value="UniProtKB-KW"/>
</dbReference>
<keyword evidence="13" id="KW-1185">Reference proteome</keyword>
<dbReference type="InterPro" id="IPR036259">
    <property type="entry name" value="MFS_trans_sf"/>
</dbReference>
<feature type="region of interest" description="Disordered" evidence="10">
    <location>
        <begin position="650"/>
        <end position="677"/>
    </location>
</feature>
<evidence type="ECO:0000256" key="1">
    <source>
        <dbReference type="ARBA" id="ARBA00004141"/>
    </source>
</evidence>
<accession>A0AA88XDD3</accession>